<dbReference type="GO" id="GO:0051082">
    <property type="term" value="F:unfolded protein binding"/>
    <property type="evidence" value="ECO:0007669"/>
    <property type="project" value="InterPro"/>
</dbReference>
<dbReference type="GO" id="GO:0042026">
    <property type="term" value="P:protein refolding"/>
    <property type="evidence" value="ECO:0007669"/>
    <property type="project" value="TreeGrafter"/>
</dbReference>
<evidence type="ECO:0000256" key="1">
    <source>
        <dbReference type="ARBA" id="ARBA00022490"/>
    </source>
</evidence>
<dbReference type="NCBIfam" id="NF001033">
    <property type="entry name" value="PRK00114.1"/>
    <property type="match status" value="1"/>
</dbReference>
<keyword evidence="4" id="KW-0143">Chaperone</keyword>
<dbReference type="PANTHER" id="PTHR30111:SF1">
    <property type="entry name" value="33 KDA CHAPERONIN"/>
    <property type="match status" value="1"/>
</dbReference>
<dbReference type="AlphaFoldDB" id="A0AA51RQM2"/>
<keyword evidence="5" id="KW-0676">Redox-active center</keyword>
<dbReference type="InterPro" id="IPR016153">
    <property type="entry name" value="Heat_shock_Hsp33_N"/>
</dbReference>
<evidence type="ECO:0000313" key="7">
    <source>
        <dbReference type="Proteomes" id="UP001239782"/>
    </source>
</evidence>
<name>A0AA51RQM2_9GAMM</name>
<gene>
    <name evidence="6" type="primary">hslO</name>
    <name evidence="6" type="ORF">Q9312_11320</name>
</gene>
<dbReference type="InterPro" id="IPR000397">
    <property type="entry name" value="Heat_shock_Hsp33"/>
</dbReference>
<dbReference type="EMBL" id="CP133548">
    <property type="protein sequence ID" value="WMS85806.1"/>
    <property type="molecule type" value="Genomic_DNA"/>
</dbReference>
<dbReference type="Gene3D" id="3.90.1280.10">
    <property type="entry name" value="HSP33 redox switch-like"/>
    <property type="match status" value="1"/>
</dbReference>
<dbReference type="Pfam" id="PF01430">
    <property type="entry name" value="HSP33"/>
    <property type="match status" value="1"/>
</dbReference>
<evidence type="ECO:0000313" key="6">
    <source>
        <dbReference type="EMBL" id="WMS85806.1"/>
    </source>
</evidence>
<keyword evidence="1" id="KW-0963">Cytoplasm</keyword>
<sequence>MSNSESSNGSSDFVQRFLFEEHAVRGQWIKLSNSVQQLTAGHDYPAAVRQQLFAAAAAANLLVEILKFEGRMTLQVQSGGELKLLLIQANHQHEYRGVARYGEAVPDSSNLKTLMPGAQMALTIEPDQGKRYQGIVPMHDESLAENLEAYFQQSEQLDTRLWLFSDEDSVVGLLLQAMPEHQHNSGLDHLAQLAATLTAEEALNLDVETLLHRLYHQDPLRLFEPSEIRYVCGCSRQKSSASLALVPKEELLEILEEDGQVELTCDFCQTVYRYDSIDVEQVLANSGRDMQDDSLQ</sequence>
<keyword evidence="3" id="KW-1015">Disulfide bond</keyword>
<dbReference type="PANTHER" id="PTHR30111">
    <property type="entry name" value="33 KDA CHAPERONIN"/>
    <property type="match status" value="1"/>
</dbReference>
<dbReference type="InterPro" id="IPR023212">
    <property type="entry name" value="Hsp33_helix_hairpin_bin_dom_sf"/>
</dbReference>
<dbReference type="RefSeq" id="WP_309200959.1">
    <property type="nucleotide sequence ID" value="NZ_CP133548.1"/>
</dbReference>
<dbReference type="Proteomes" id="UP001239782">
    <property type="component" value="Chromosome"/>
</dbReference>
<keyword evidence="2" id="KW-0862">Zinc</keyword>
<proteinExistence type="predicted"/>
<reference evidence="6 7" key="1">
    <citation type="submission" date="2023-08" db="EMBL/GenBank/DDBJ databases">
        <title>Pleionea litopenaei sp. nov., isolated from stomach of juvenile Litopenaeus vannamei.</title>
        <authorList>
            <person name="Rho A.M."/>
            <person name="Hwang C.Y."/>
        </authorList>
    </citation>
    <scope>NUCLEOTIDE SEQUENCE [LARGE SCALE GENOMIC DNA]</scope>
    <source>
        <strain evidence="6 7">HL-JVS1</strain>
    </source>
</reference>
<dbReference type="SUPFAM" id="SSF64397">
    <property type="entry name" value="Hsp33 domain"/>
    <property type="match status" value="1"/>
</dbReference>
<protein>
    <submittedName>
        <fullName evidence="6">Hsp33 family molecular chaperone HslO</fullName>
    </submittedName>
</protein>
<dbReference type="CDD" id="cd00498">
    <property type="entry name" value="Hsp33"/>
    <property type="match status" value="1"/>
</dbReference>
<organism evidence="6 7">
    <name type="scientific">Pleionea litopenaei</name>
    <dbReference type="NCBI Taxonomy" id="3070815"/>
    <lineage>
        <taxon>Bacteria</taxon>
        <taxon>Pseudomonadati</taxon>
        <taxon>Pseudomonadota</taxon>
        <taxon>Gammaproteobacteria</taxon>
        <taxon>Oceanospirillales</taxon>
        <taxon>Pleioneaceae</taxon>
        <taxon>Pleionea</taxon>
    </lineage>
</organism>
<dbReference type="PIRSF" id="PIRSF005261">
    <property type="entry name" value="Heat_shock_Hsp33"/>
    <property type="match status" value="1"/>
</dbReference>
<dbReference type="GO" id="GO:0005737">
    <property type="term" value="C:cytoplasm"/>
    <property type="evidence" value="ECO:0007669"/>
    <property type="project" value="InterPro"/>
</dbReference>
<evidence type="ECO:0000256" key="2">
    <source>
        <dbReference type="ARBA" id="ARBA00022833"/>
    </source>
</evidence>
<keyword evidence="7" id="KW-1185">Reference proteome</keyword>
<dbReference type="Gene3D" id="1.10.287.480">
    <property type="entry name" value="helix hairpin bin"/>
    <property type="match status" value="1"/>
</dbReference>
<dbReference type="KEGG" id="plei:Q9312_11320"/>
<evidence type="ECO:0000256" key="5">
    <source>
        <dbReference type="ARBA" id="ARBA00023284"/>
    </source>
</evidence>
<evidence type="ECO:0000256" key="4">
    <source>
        <dbReference type="ARBA" id="ARBA00023186"/>
    </source>
</evidence>
<dbReference type="SUPFAM" id="SSF118352">
    <property type="entry name" value="HSP33 redox switch-like"/>
    <property type="match status" value="1"/>
</dbReference>
<accession>A0AA51RQM2</accession>
<dbReference type="InterPro" id="IPR016154">
    <property type="entry name" value="Heat_shock_Hsp33_C"/>
</dbReference>
<dbReference type="Gene3D" id="3.55.30.10">
    <property type="entry name" value="Hsp33 domain"/>
    <property type="match status" value="1"/>
</dbReference>
<evidence type="ECO:0000256" key="3">
    <source>
        <dbReference type="ARBA" id="ARBA00023157"/>
    </source>
</evidence>
<dbReference type="GO" id="GO:0044183">
    <property type="term" value="F:protein folding chaperone"/>
    <property type="evidence" value="ECO:0007669"/>
    <property type="project" value="TreeGrafter"/>
</dbReference>